<dbReference type="SMART" id="SM00220">
    <property type="entry name" value="S_TKc"/>
    <property type="match status" value="1"/>
</dbReference>
<dbReference type="Pfam" id="PF14559">
    <property type="entry name" value="TPR_19"/>
    <property type="match status" value="1"/>
</dbReference>
<keyword evidence="6" id="KW-0812">Transmembrane</keyword>
<evidence type="ECO:0000313" key="10">
    <source>
        <dbReference type="Proteomes" id="UP000319852"/>
    </source>
</evidence>
<feature type="transmembrane region" description="Helical" evidence="6">
    <location>
        <begin position="515"/>
        <end position="537"/>
    </location>
</feature>
<dbReference type="InterPro" id="IPR011009">
    <property type="entry name" value="Kinase-like_dom_sf"/>
</dbReference>
<evidence type="ECO:0000256" key="4">
    <source>
        <dbReference type="ARBA" id="ARBA00022840"/>
    </source>
</evidence>
<feature type="domain" description="Protein kinase" evidence="7">
    <location>
        <begin position="179"/>
        <end position="488"/>
    </location>
</feature>
<sequence>MKAKTTSEAKGDSPVADSCQLHEYVEAFERSRADDPQTDFRDFLPHAESPEFVGVATELVRVDMEYSWSGTSEPLQTGRRLAHYQHLLPKLFSNQSALSDVAFEEYRLRVHTGDDVSPAFYQREFGVETEQWPQVERRNSESTSVNGQMAASESTWQDALTLATNVQNFPEVGQDFLGFKLQGELGQGAFARVFMATQSELADRPVVLKIAAGKSLEPEHLARLQHTNIVPIYSVHRQDHFTAACMPLLGTRTLADLILAVQNGDPRSIGEQNLISTFLNRRDDTVVSQSQFDSDQSIETNASQVVVVEAVAKASYVNAVIWIVQQLAQGLAHAHGRGIVHRDLKPANILLTDEGVPLVLDFNLSEDVVVHGPGILSVGGTLPYMSPEQLVAVHRGGRLGPQTDVYSLGVILFELLCGSRPFPDRRGAFDDITENARQDRIAGCTPVHELNAAVPHSISAVVSHCLATSPSDRYQSMTELADDLRRHLEDRPLRYAPNRSLAERFRKWTRRHPRLSSGTSVAILFGVALLVLASLLIARGRQAAQIEAEVEFQKFSESMPSLYMAVGVPHSETELLANGISQARAELNRYGVFTDQNWKHHQRYTALPPLLQDQLDQRVGNSLYLLANASIKLAERRTDNAESLKLIEQGQRFNQLALKTLKPAEPAALLDQQASLIKLAGSDDEGIAVRENFAAAGSSEPLNPFVEVVRLHEAGDYHGAIPLLTALRDANPHDPAPWLFLGNSKVAQRDLHDAEGHYTTAIAIQPDSYLGYFYRGLCRLDLQEYQEADGDFSQVIDMKPTLACGYLNRALALRGLNRHADAVSDLTKALELGATQTRIYFLRSQLRARMGDHSGAKEDRELGLSATPSDELSWVARGVALLESDPKAALADFQRALQLNPLSVSALRNCVHVLADKLDRPDEAMASLDQLLLQNHRDPDALAGRAVLFARQGDREQAIADVQALLKLSKEPKALFQAACALSITSTTEEKDAYKALTLLSRAVTANPTWSYRAQTDPDLVNLRKTEEFKALIESIKEFTRLNFELHQRSREAPSSTLKTEPGK</sequence>
<evidence type="ECO:0000259" key="8">
    <source>
        <dbReference type="PROSITE" id="PS50042"/>
    </source>
</evidence>
<evidence type="ECO:0000259" key="7">
    <source>
        <dbReference type="PROSITE" id="PS50011"/>
    </source>
</evidence>
<name>A0A517MS12_9BACT</name>
<evidence type="ECO:0000256" key="5">
    <source>
        <dbReference type="PROSITE-ProRule" id="PRU10141"/>
    </source>
</evidence>
<evidence type="ECO:0000313" key="9">
    <source>
        <dbReference type="EMBL" id="QDS97669.1"/>
    </source>
</evidence>
<dbReference type="OrthoDB" id="6111975at2"/>
<dbReference type="EC" id="2.7.11.1" evidence="9"/>
<dbReference type="RefSeq" id="WP_145058233.1">
    <property type="nucleotide sequence ID" value="NZ_CP036263.1"/>
</dbReference>
<protein>
    <submittedName>
        <fullName evidence="9">Serine/threonine-protein kinase PrkC</fullName>
        <ecNumber evidence="9">2.7.11.1</ecNumber>
    </submittedName>
</protein>
<accession>A0A517MS12</accession>
<dbReference type="Gene3D" id="1.10.510.10">
    <property type="entry name" value="Transferase(Phosphotransferase) domain 1"/>
    <property type="match status" value="2"/>
</dbReference>
<dbReference type="GO" id="GO:0005524">
    <property type="term" value="F:ATP binding"/>
    <property type="evidence" value="ECO:0007669"/>
    <property type="project" value="UniProtKB-UniRule"/>
</dbReference>
<dbReference type="EMBL" id="CP036263">
    <property type="protein sequence ID" value="QDS97669.1"/>
    <property type="molecule type" value="Genomic_DNA"/>
</dbReference>
<dbReference type="Pfam" id="PF00069">
    <property type="entry name" value="Pkinase"/>
    <property type="match status" value="1"/>
</dbReference>
<dbReference type="Pfam" id="PF13432">
    <property type="entry name" value="TPR_16"/>
    <property type="match status" value="1"/>
</dbReference>
<dbReference type="AlphaFoldDB" id="A0A517MS12"/>
<keyword evidence="4 5" id="KW-0067">ATP-binding</keyword>
<dbReference type="SUPFAM" id="SSF48452">
    <property type="entry name" value="TPR-like"/>
    <property type="match status" value="2"/>
</dbReference>
<dbReference type="InterPro" id="IPR000719">
    <property type="entry name" value="Prot_kinase_dom"/>
</dbReference>
<dbReference type="InterPro" id="IPR017441">
    <property type="entry name" value="Protein_kinase_ATP_BS"/>
</dbReference>
<keyword evidence="6" id="KW-1133">Transmembrane helix</keyword>
<gene>
    <name evidence="9" type="primary">prkC_5</name>
    <name evidence="9" type="ORF">HG15A2_09330</name>
</gene>
<evidence type="ECO:0000256" key="6">
    <source>
        <dbReference type="SAM" id="Phobius"/>
    </source>
</evidence>
<keyword evidence="10" id="KW-1185">Reference proteome</keyword>
<keyword evidence="6" id="KW-0472">Membrane</keyword>
<dbReference type="InterPro" id="IPR000595">
    <property type="entry name" value="cNMP-bd_dom"/>
</dbReference>
<dbReference type="PANTHER" id="PTHR43289:SF34">
    <property type="entry name" value="SERINE_THREONINE-PROTEIN KINASE YBDM-RELATED"/>
    <property type="match status" value="1"/>
</dbReference>
<keyword evidence="1 9" id="KW-0808">Transferase</keyword>
<dbReference type="SMART" id="SM00028">
    <property type="entry name" value="TPR"/>
    <property type="match status" value="6"/>
</dbReference>
<reference evidence="9 10" key="1">
    <citation type="submission" date="2019-02" db="EMBL/GenBank/DDBJ databases">
        <title>Deep-cultivation of Planctomycetes and their phenomic and genomic characterization uncovers novel biology.</title>
        <authorList>
            <person name="Wiegand S."/>
            <person name="Jogler M."/>
            <person name="Boedeker C."/>
            <person name="Pinto D."/>
            <person name="Vollmers J."/>
            <person name="Rivas-Marin E."/>
            <person name="Kohn T."/>
            <person name="Peeters S.H."/>
            <person name="Heuer A."/>
            <person name="Rast P."/>
            <person name="Oberbeckmann S."/>
            <person name="Bunk B."/>
            <person name="Jeske O."/>
            <person name="Meyerdierks A."/>
            <person name="Storesund J.E."/>
            <person name="Kallscheuer N."/>
            <person name="Luecker S."/>
            <person name="Lage O.M."/>
            <person name="Pohl T."/>
            <person name="Merkel B.J."/>
            <person name="Hornburger P."/>
            <person name="Mueller R.-W."/>
            <person name="Bruemmer F."/>
            <person name="Labrenz M."/>
            <person name="Spormann A.M."/>
            <person name="Op den Camp H."/>
            <person name="Overmann J."/>
            <person name="Amann R."/>
            <person name="Jetten M.S.M."/>
            <person name="Mascher T."/>
            <person name="Medema M.H."/>
            <person name="Devos D.P."/>
            <person name="Kaster A.-K."/>
            <person name="Ovreas L."/>
            <person name="Rohde M."/>
            <person name="Galperin M.Y."/>
            <person name="Jogler C."/>
        </authorList>
    </citation>
    <scope>NUCLEOTIDE SEQUENCE [LARGE SCALE GENOMIC DNA]</scope>
    <source>
        <strain evidence="9 10">HG15A2</strain>
    </source>
</reference>
<dbReference type="CDD" id="cd14014">
    <property type="entry name" value="STKc_PknB_like"/>
    <property type="match status" value="1"/>
</dbReference>
<dbReference type="PROSITE" id="PS00107">
    <property type="entry name" value="PROTEIN_KINASE_ATP"/>
    <property type="match status" value="1"/>
</dbReference>
<dbReference type="InterPro" id="IPR008271">
    <property type="entry name" value="Ser/Thr_kinase_AS"/>
</dbReference>
<dbReference type="PROSITE" id="PS50011">
    <property type="entry name" value="PROTEIN_KINASE_DOM"/>
    <property type="match status" value="1"/>
</dbReference>
<proteinExistence type="predicted"/>
<dbReference type="PROSITE" id="PS50042">
    <property type="entry name" value="CNMP_BINDING_3"/>
    <property type="match status" value="1"/>
</dbReference>
<dbReference type="Proteomes" id="UP000319852">
    <property type="component" value="Chromosome"/>
</dbReference>
<keyword evidence="3 9" id="KW-0418">Kinase</keyword>
<dbReference type="KEGG" id="amob:HG15A2_09330"/>
<evidence type="ECO:0000256" key="1">
    <source>
        <dbReference type="ARBA" id="ARBA00022679"/>
    </source>
</evidence>
<dbReference type="PANTHER" id="PTHR43289">
    <property type="entry name" value="MITOGEN-ACTIVATED PROTEIN KINASE KINASE KINASE 20-RELATED"/>
    <property type="match status" value="1"/>
</dbReference>
<dbReference type="InterPro" id="IPR019734">
    <property type="entry name" value="TPR_rpt"/>
</dbReference>
<feature type="domain" description="Cyclic nucleotide-binding" evidence="8">
    <location>
        <begin position="620"/>
        <end position="658"/>
    </location>
</feature>
<dbReference type="Gene3D" id="1.25.40.10">
    <property type="entry name" value="Tetratricopeptide repeat domain"/>
    <property type="match status" value="2"/>
</dbReference>
<dbReference type="PROSITE" id="PS00108">
    <property type="entry name" value="PROTEIN_KINASE_ST"/>
    <property type="match status" value="1"/>
</dbReference>
<dbReference type="GO" id="GO:0004674">
    <property type="term" value="F:protein serine/threonine kinase activity"/>
    <property type="evidence" value="ECO:0007669"/>
    <property type="project" value="UniProtKB-EC"/>
</dbReference>
<evidence type="ECO:0000256" key="2">
    <source>
        <dbReference type="ARBA" id="ARBA00022741"/>
    </source>
</evidence>
<evidence type="ECO:0000256" key="3">
    <source>
        <dbReference type="ARBA" id="ARBA00022777"/>
    </source>
</evidence>
<organism evidence="9 10">
    <name type="scientific">Adhaeretor mobilis</name>
    <dbReference type="NCBI Taxonomy" id="1930276"/>
    <lineage>
        <taxon>Bacteria</taxon>
        <taxon>Pseudomonadati</taxon>
        <taxon>Planctomycetota</taxon>
        <taxon>Planctomycetia</taxon>
        <taxon>Pirellulales</taxon>
        <taxon>Lacipirellulaceae</taxon>
        <taxon>Adhaeretor</taxon>
    </lineage>
</organism>
<dbReference type="SUPFAM" id="SSF56112">
    <property type="entry name" value="Protein kinase-like (PK-like)"/>
    <property type="match status" value="1"/>
</dbReference>
<keyword evidence="2 5" id="KW-0547">Nucleotide-binding</keyword>
<feature type="binding site" evidence="5">
    <location>
        <position position="214"/>
    </location>
    <ligand>
        <name>ATP</name>
        <dbReference type="ChEBI" id="CHEBI:30616"/>
    </ligand>
</feature>
<dbReference type="InterPro" id="IPR011990">
    <property type="entry name" value="TPR-like_helical_dom_sf"/>
</dbReference>